<organism evidence="7 8">
    <name type="scientific">Fictibacillus aquaticus</name>
    <dbReference type="NCBI Taxonomy" id="2021314"/>
    <lineage>
        <taxon>Bacteria</taxon>
        <taxon>Bacillati</taxon>
        <taxon>Bacillota</taxon>
        <taxon>Bacilli</taxon>
        <taxon>Bacillales</taxon>
        <taxon>Fictibacillaceae</taxon>
        <taxon>Fictibacillus</taxon>
    </lineage>
</organism>
<protein>
    <recommendedName>
        <fullName evidence="3">asparagine synthase (glutamine-hydrolyzing)</fullName>
        <ecNumber evidence="3">6.3.5.4</ecNumber>
    </recommendedName>
</protein>
<dbReference type="SUPFAM" id="SSF56235">
    <property type="entry name" value="N-terminal nucleophile aminohydrolases (Ntn hydrolases)"/>
    <property type="match status" value="1"/>
</dbReference>
<evidence type="ECO:0000313" key="7">
    <source>
        <dbReference type="EMBL" id="OYD56354.1"/>
    </source>
</evidence>
<dbReference type="PANTHER" id="PTHR43284">
    <property type="entry name" value="ASPARAGINE SYNTHETASE (GLUTAMINE-HYDROLYZING)"/>
    <property type="match status" value="1"/>
</dbReference>
<dbReference type="CDD" id="cd00712">
    <property type="entry name" value="AsnB"/>
    <property type="match status" value="1"/>
</dbReference>
<feature type="non-terminal residue" evidence="7">
    <location>
        <position position="153"/>
    </location>
</feature>
<accession>A0A235F585</accession>
<dbReference type="InterPro" id="IPR029055">
    <property type="entry name" value="Ntn_hydrolases_N"/>
</dbReference>
<dbReference type="AlphaFoldDB" id="A0A235F585"/>
<evidence type="ECO:0000256" key="2">
    <source>
        <dbReference type="ARBA" id="ARBA00005752"/>
    </source>
</evidence>
<evidence type="ECO:0000256" key="3">
    <source>
        <dbReference type="ARBA" id="ARBA00012737"/>
    </source>
</evidence>
<dbReference type="GO" id="GO:0006529">
    <property type="term" value="P:asparagine biosynthetic process"/>
    <property type="evidence" value="ECO:0007669"/>
    <property type="project" value="UniProtKB-KW"/>
</dbReference>
<dbReference type="GO" id="GO:0004066">
    <property type="term" value="F:asparagine synthase (glutamine-hydrolyzing) activity"/>
    <property type="evidence" value="ECO:0007669"/>
    <property type="project" value="UniProtKB-EC"/>
</dbReference>
<reference evidence="7 8" key="1">
    <citation type="submission" date="2017-07" db="EMBL/GenBank/DDBJ databases">
        <title>Fictibacillus sp. nov. GDSW-R2A3 Genome sequencing and assembly.</title>
        <authorList>
            <person name="Mayilraj S."/>
        </authorList>
    </citation>
    <scope>NUCLEOTIDE SEQUENCE [LARGE SCALE GENOMIC DNA]</scope>
    <source>
        <strain evidence="7 8">GDSW-R2A3</strain>
    </source>
</reference>
<keyword evidence="4" id="KW-0028">Amino-acid biosynthesis</keyword>
<evidence type="ECO:0000256" key="4">
    <source>
        <dbReference type="ARBA" id="ARBA00022888"/>
    </source>
</evidence>
<dbReference type="EC" id="6.3.5.4" evidence="3"/>
<comment type="pathway">
    <text evidence="1">Amino-acid biosynthesis; L-asparagine biosynthesis; L-asparagine from L-aspartate (L-Gln route): step 1/1.</text>
</comment>
<dbReference type="EMBL" id="NOII01000015">
    <property type="protein sequence ID" value="OYD56354.1"/>
    <property type="molecule type" value="Genomic_DNA"/>
</dbReference>
<sequence>MCGFIGYMMNAPETAEQNDIQQLKNMTNLITHRGPDDSGFFVDEYVRFGFRRLSIIDLEAGKQPLSYEDDRYWIIFNGEIYNYVEIRQDLEEKGFTFKTHSDTEVILALYSAKKEDAVKELRGMFGFLIWDKEERKLFGARDPFGIKPFFYLE</sequence>
<comment type="catalytic activity">
    <reaction evidence="5">
        <text>L-aspartate + L-glutamine + ATP + H2O = L-asparagine + L-glutamate + AMP + diphosphate + H(+)</text>
        <dbReference type="Rhea" id="RHEA:12228"/>
        <dbReference type="ChEBI" id="CHEBI:15377"/>
        <dbReference type="ChEBI" id="CHEBI:15378"/>
        <dbReference type="ChEBI" id="CHEBI:29985"/>
        <dbReference type="ChEBI" id="CHEBI:29991"/>
        <dbReference type="ChEBI" id="CHEBI:30616"/>
        <dbReference type="ChEBI" id="CHEBI:33019"/>
        <dbReference type="ChEBI" id="CHEBI:58048"/>
        <dbReference type="ChEBI" id="CHEBI:58359"/>
        <dbReference type="ChEBI" id="CHEBI:456215"/>
        <dbReference type="EC" id="6.3.5.4"/>
    </reaction>
</comment>
<gene>
    <name evidence="7" type="ORF">CGZ90_17855</name>
</gene>
<name>A0A235F585_9BACL</name>
<feature type="domain" description="Glutamine amidotransferase type-2" evidence="6">
    <location>
        <begin position="2"/>
        <end position="153"/>
    </location>
</feature>
<dbReference type="PANTHER" id="PTHR43284:SF1">
    <property type="entry name" value="ASPARAGINE SYNTHETASE"/>
    <property type="match status" value="1"/>
</dbReference>
<dbReference type="Proteomes" id="UP000215059">
    <property type="component" value="Unassembled WGS sequence"/>
</dbReference>
<dbReference type="InterPro" id="IPR033738">
    <property type="entry name" value="AsnB_N"/>
</dbReference>
<dbReference type="InterPro" id="IPR051786">
    <property type="entry name" value="ASN_synthetase/amidase"/>
</dbReference>
<proteinExistence type="inferred from homology"/>
<keyword evidence="4" id="KW-0061">Asparagine biosynthesis</keyword>
<comment type="similarity">
    <text evidence="2">Belongs to the asparagine synthetase family.</text>
</comment>
<dbReference type="PROSITE" id="PS51278">
    <property type="entry name" value="GATASE_TYPE_2"/>
    <property type="match status" value="1"/>
</dbReference>
<evidence type="ECO:0000259" key="6">
    <source>
        <dbReference type="PROSITE" id="PS51278"/>
    </source>
</evidence>
<keyword evidence="8" id="KW-1185">Reference proteome</keyword>
<dbReference type="Pfam" id="PF13537">
    <property type="entry name" value="GATase_7"/>
    <property type="match status" value="1"/>
</dbReference>
<dbReference type="Gene3D" id="3.60.20.10">
    <property type="entry name" value="Glutamine Phosphoribosylpyrophosphate, subunit 1, domain 1"/>
    <property type="match status" value="1"/>
</dbReference>
<comment type="caution">
    <text evidence="7">The sequence shown here is derived from an EMBL/GenBank/DDBJ whole genome shotgun (WGS) entry which is preliminary data.</text>
</comment>
<dbReference type="RefSeq" id="WP_420841357.1">
    <property type="nucleotide sequence ID" value="NZ_NOII01000015.1"/>
</dbReference>
<evidence type="ECO:0000256" key="5">
    <source>
        <dbReference type="ARBA" id="ARBA00048741"/>
    </source>
</evidence>
<evidence type="ECO:0000313" key="8">
    <source>
        <dbReference type="Proteomes" id="UP000215059"/>
    </source>
</evidence>
<evidence type="ECO:0000256" key="1">
    <source>
        <dbReference type="ARBA" id="ARBA00005187"/>
    </source>
</evidence>
<dbReference type="InterPro" id="IPR017932">
    <property type="entry name" value="GATase_2_dom"/>
</dbReference>
<dbReference type="GO" id="GO:0005829">
    <property type="term" value="C:cytosol"/>
    <property type="evidence" value="ECO:0007669"/>
    <property type="project" value="TreeGrafter"/>
</dbReference>